<feature type="domain" description="Glycosyltransferase 61 catalytic" evidence="1">
    <location>
        <begin position="71"/>
        <end position="255"/>
    </location>
</feature>
<dbReference type="Pfam" id="PF04577">
    <property type="entry name" value="Glyco_transf_61"/>
    <property type="match status" value="1"/>
</dbReference>
<name>A0A098YSV2_9BACT</name>
<dbReference type="GO" id="GO:0016757">
    <property type="term" value="F:glycosyltransferase activity"/>
    <property type="evidence" value="ECO:0007669"/>
    <property type="project" value="InterPro"/>
</dbReference>
<dbReference type="Proteomes" id="UP000029723">
    <property type="component" value="Unassembled WGS sequence"/>
</dbReference>
<evidence type="ECO:0000259" key="1">
    <source>
        <dbReference type="Pfam" id="PF04577"/>
    </source>
</evidence>
<dbReference type="OrthoDB" id="306334at2"/>
<dbReference type="EMBL" id="JRPQ01000072">
    <property type="protein sequence ID" value="KGI22382.1"/>
    <property type="molecule type" value="Genomic_DNA"/>
</dbReference>
<dbReference type="RefSeq" id="WP_036926885.1">
    <property type="nucleotide sequence ID" value="NZ_JRPQ01000072.1"/>
</dbReference>
<sequence length="347" mass="39975">MSLAVQKIESGYILPYRKGKGEGGVLTSSLEFVKNSTLHEEFTDGAYEFDKRNVVQVTEPVIFIGTLISVYGHAITDNLKKVWWLKSQEAMELLKSGIKIVYITFQGKPLESYAKELLQLADVNISSLVEIVSVTRFQSIYIPEDSIKIIGNSERIFFPPFATLIFRIKQSVEHQGGGDVYEKIYLSRKELHDKKDFGEEAIENLFAMHGYKVIYPEKLSIVEQIWIVSHCKEFVATEGSISHQAIFCSQATKVVILKKANYINSYQNMIHNLIQANAVYISVHHSIGRKDAWKGPFYLCITRDLGKYFHKEVVDLYFLRISWYKYCLRYLIMRTRLGQALKIFHCI</sequence>
<gene>
    <name evidence="2" type="ORF">HMPREF9304_04910</name>
</gene>
<dbReference type="AlphaFoldDB" id="A0A098YSV2"/>
<protein>
    <recommendedName>
        <fullName evidence="1">Glycosyltransferase 61 catalytic domain-containing protein</fullName>
    </recommendedName>
</protein>
<proteinExistence type="predicted"/>
<evidence type="ECO:0000313" key="2">
    <source>
        <dbReference type="EMBL" id="KGI22382.1"/>
    </source>
</evidence>
<dbReference type="InterPro" id="IPR049625">
    <property type="entry name" value="Glyco_transf_61_cat"/>
</dbReference>
<evidence type="ECO:0000313" key="3">
    <source>
        <dbReference type="Proteomes" id="UP000029723"/>
    </source>
</evidence>
<reference evidence="2 3" key="1">
    <citation type="submission" date="2014-07" db="EMBL/GenBank/DDBJ databases">
        <authorList>
            <person name="McCorrison J."/>
            <person name="Sanka R."/>
            <person name="Torralba M."/>
            <person name="Gillis M."/>
            <person name="Haft D.H."/>
            <person name="Methe B."/>
            <person name="Sutton G."/>
            <person name="Nelson K.E."/>
        </authorList>
    </citation>
    <scope>NUCLEOTIDE SEQUENCE [LARGE SCALE GENOMIC DNA]</scope>
    <source>
        <strain evidence="2 3">S9-PR14</strain>
    </source>
</reference>
<accession>A0A098YSV2</accession>
<organism evidence="2 3">
    <name type="scientific">Hoylesella timonensis S9-PR14</name>
    <dbReference type="NCBI Taxonomy" id="1401062"/>
    <lineage>
        <taxon>Bacteria</taxon>
        <taxon>Pseudomonadati</taxon>
        <taxon>Bacteroidota</taxon>
        <taxon>Bacteroidia</taxon>
        <taxon>Bacteroidales</taxon>
        <taxon>Prevotellaceae</taxon>
        <taxon>Hoylesella</taxon>
    </lineage>
</organism>
<comment type="caution">
    <text evidence="2">The sequence shown here is derived from an EMBL/GenBank/DDBJ whole genome shotgun (WGS) entry which is preliminary data.</text>
</comment>